<name>A0AAX6DRR4_IRIPA</name>
<dbReference type="AlphaFoldDB" id="A0AAX6DRR4"/>
<organism evidence="2 3">
    <name type="scientific">Iris pallida</name>
    <name type="common">Sweet iris</name>
    <dbReference type="NCBI Taxonomy" id="29817"/>
    <lineage>
        <taxon>Eukaryota</taxon>
        <taxon>Viridiplantae</taxon>
        <taxon>Streptophyta</taxon>
        <taxon>Embryophyta</taxon>
        <taxon>Tracheophyta</taxon>
        <taxon>Spermatophyta</taxon>
        <taxon>Magnoliopsida</taxon>
        <taxon>Liliopsida</taxon>
        <taxon>Asparagales</taxon>
        <taxon>Iridaceae</taxon>
        <taxon>Iridoideae</taxon>
        <taxon>Irideae</taxon>
        <taxon>Iris</taxon>
    </lineage>
</organism>
<dbReference type="Proteomes" id="UP001140949">
    <property type="component" value="Unassembled WGS sequence"/>
</dbReference>
<accession>A0AAX6DRR4</accession>
<feature type="region of interest" description="Disordered" evidence="1">
    <location>
        <begin position="1"/>
        <end position="72"/>
    </location>
</feature>
<comment type="caution">
    <text evidence="2">The sequence shown here is derived from an EMBL/GenBank/DDBJ whole genome shotgun (WGS) entry which is preliminary data.</text>
</comment>
<sequence length="72" mass="7711">MWLSVAAVTGHGGDDRSVVAVNHSRSGSESSGQEQRWPDASSARRKTVARGRGRPDLEIRTAGRTLHSGEGR</sequence>
<proteinExistence type="predicted"/>
<keyword evidence="3" id="KW-1185">Reference proteome</keyword>
<protein>
    <submittedName>
        <fullName evidence="2">Uncharacterized protein</fullName>
    </submittedName>
</protein>
<reference evidence="2" key="1">
    <citation type="journal article" date="2023" name="GigaByte">
        <title>Genome assembly of the bearded iris, Iris pallida Lam.</title>
        <authorList>
            <person name="Bruccoleri R.E."/>
            <person name="Oakeley E.J."/>
            <person name="Faust A.M.E."/>
            <person name="Altorfer M."/>
            <person name="Dessus-Babus S."/>
            <person name="Burckhardt D."/>
            <person name="Oertli M."/>
            <person name="Naumann U."/>
            <person name="Petersen F."/>
            <person name="Wong J."/>
        </authorList>
    </citation>
    <scope>NUCLEOTIDE SEQUENCE</scope>
    <source>
        <strain evidence="2">GSM-AAB239-AS_SAM_17_03QT</strain>
    </source>
</reference>
<evidence type="ECO:0000313" key="2">
    <source>
        <dbReference type="EMBL" id="KAJ6794441.1"/>
    </source>
</evidence>
<evidence type="ECO:0000313" key="3">
    <source>
        <dbReference type="Proteomes" id="UP001140949"/>
    </source>
</evidence>
<gene>
    <name evidence="2" type="ORF">M6B38_232585</name>
</gene>
<reference evidence="2" key="2">
    <citation type="submission" date="2023-04" db="EMBL/GenBank/DDBJ databases">
        <authorList>
            <person name="Bruccoleri R.E."/>
            <person name="Oakeley E.J."/>
            <person name="Faust A.-M."/>
            <person name="Dessus-Babus S."/>
            <person name="Altorfer M."/>
            <person name="Burckhardt D."/>
            <person name="Oertli M."/>
            <person name="Naumann U."/>
            <person name="Petersen F."/>
            <person name="Wong J."/>
        </authorList>
    </citation>
    <scope>NUCLEOTIDE SEQUENCE</scope>
    <source>
        <strain evidence="2">GSM-AAB239-AS_SAM_17_03QT</strain>
        <tissue evidence="2">Leaf</tissue>
    </source>
</reference>
<feature type="compositionally biased region" description="Basic and acidic residues" evidence="1">
    <location>
        <begin position="53"/>
        <end position="72"/>
    </location>
</feature>
<feature type="compositionally biased region" description="Low complexity" evidence="1">
    <location>
        <begin position="24"/>
        <end position="35"/>
    </location>
</feature>
<dbReference type="EMBL" id="JANAVB010042419">
    <property type="protein sequence ID" value="KAJ6794441.1"/>
    <property type="molecule type" value="Genomic_DNA"/>
</dbReference>
<evidence type="ECO:0000256" key="1">
    <source>
        <dbReference type="SAM" id="MobiDB-lite"/>
    </source>
</evidence>
<feature type="compositionally biased region" description="Basic residues" evidence="1">
    <location>
        <begin position="43"/>
        <end position="52"/>
    </location>
</feature>